<dbReference type="PANTHER" id="PTHR47234:SF2">
    <property type="entry name" value="TONB-DEPENDENT RECEPTOR"/>
    <property type="match status" value="1"/>
</dbReference>
<feature type="domain" description="TonB-dependent receptor plug" evidence="7">
    <location>
        <begin position="66"/>
        <end position="188"/>
    </location>
</feature>
<reference evidence="9" key="1">
    <citation type="journal article" date="2019" name="Int. J. Syst. Evol. Microbiol.">
        <title>The Global Catalogue of Microorganisms (GCM) 10K type strain sequencing project: providing services to taxonomists for standard genome sequencing and annotation.</title>
        <authorList>
            <consortium name="The Broad Institute Genomics Platform"/>
            <consortium name="The Broad Institute Genome Sequencing Center for Infectious Disease"/>
            <person name="Wu L."/>
            <person name="Ma J."/>
        </authorList>
    </citation>
    <scope>NUCLEOTIDE SEQUENCE [LARGE SCALE GENOMIC DNA]</scope>
    <source>
        <strain evidence="9">JCM 15910</strain>
    </source>
</reference>
<gene>
    <name evidence="8" type="ORF">GCM10009115_29060</name>
</gene>
<dbReference type="InterPro" id="IPR037066">
    <property type="entry name" value="Plug_dom_sf"/>
</dbReference>
<keyword evidence="4" id="KW-0798">TonB box</keyword>
<evidence type="ECO:0000256" key="4">
    <source>
        <dbReference type="RuleBase" id="RU003357"/>
    </source>
</evidence>
<dbReference type="RefSeq" id="WP_215353732.1">
    <property type="nucleotide sequence ID" value="NZ_BAAAFE010000009.1"/>
</dbReference>
<evidence type="ECO:0000259" key="6">
    <source>
        <dbReference type="Pfam" id="PF00593"/>
    </source>
</evidence>
<dbReference type="InterPro" id="IPR036942">
    <property type="entry name" value="Beta-barrel_TonB_sf"/>
</dbReference>
<name>A0ABP3XLI9_9SPHN</name>
<dbReference type="Gene3D" id="2.40.170.20">
    <property type="entry name" value="TonB-dependent receptor, beta-barrel domain"/>
    <property type="match status" value="1"/>
</dbReference>
<dbReference type="Pfam" id="PF00593">
    <property type="entry name" value="TonB_dep_Rec_b-barrel"/>
    <property type="match status" value="1"/>
</dbReference>
<dbReference type="PANTHER" id="PTHR47234">
    <property type="match status" value="1"/>
</dbReference>
<comment type="similarity">
    <text evidence="4">Belongs to the TonB-dependent receptor family.</text>
</comment>
<comment type="subcellular location">
    <subcellularLocation>
        <location evidence="1 4">Cell outer membrane</location>
    </subcellularLocation>
</comment>
<keyword evidence="5" id="KW-0732">Signal</keyword>
<proteinExistence type="inferred from homology"/>
<evidence type="ECO:0000256" key="3">
    <source>
        <dbReference type="ARBA" id="ARBA00023237"/>
    </source>
</evidence>
<dbReference type="InterPro" id="IPR012910">
    <property type="entry name" value="Plug_dom"/>
</dbReference>
<dbReference type="EMBL" id="BAAAFE010000009">
    <property type="protein sequence ID" value="GAA0866412.1"/>
    <property type="molecule type" value="Genomic_DNA"/>
</dbReference>
<accession>A0ABP3XLI9</accession>
<dbReference type="InterPro" id="IPR000531">
    <property type="entry name" value="Beta-barrel_TonB"/>
</dbReference>
<sequence>MITSRDMRAGFYTSISALAFFASTVPACAQDTAADTQSSDTAAPADEGSGDEIIVTGSRIPRAGFDTIQPALVTTAEQIDKRGYTNIGQALSELPAFGVPGNSNVGAQAGSFGAGQTFADFFSLGSQRTLTLVNGRRFVSSNTSSIFGPVAAGSQVDLNVIPETLVERIETVAVGGAPIYGSDAIAGTVNIILKKDFEGLELKAQTGISQRGDAPEYRINGLWGMNFADGRGNITVSGEWNRATGLTTESRFLTSARGPFFTTAADPSAPFQQQLYYGQRYNIFTSSGVPLAGDSIPEFAGIFDQQGNVLTFNESGRLVPLDFGTRTGSLIESVGGNGFPLADFGNLATNTERYLGNVLANFEINDNIRWFGEGWYAHSKGTNLRDQPVYNTALFGNAGDPDGNLIFNLDNPYLDPADRAIIAANLAPGDTQFLMTRANTDLASGRASTTVEVYRFVTGFQGEFGAGDRTYNWEVSANYGHSETRGRERVIVQQNFLNALDAVDQGVFNGGAANGNIICRPGYTNANIATLSSTCAPLNLFGVGRFSQEALDYVTTIADPTANNSQLVLNANVNGPLFRLPGGDVVLSLGYEHRREKTSFDPGTFYFGEDDGNGGRTQFGRSIPIDPVKGKFNTDEFFGELLIPIISPDMNSFIHSLEFDGAARYIDHSIAGGDWTWTAGGRLTPVEGFTIRGNFTRSVRAPAITEIFNPTSQAFDTANDPCDARFVDSGPNPSQRRANCIAAGITDPDNFTSNIVDFTSPISVSGNTDLQNEKANSWTVGTVIRPRFVPGLTVAVDWVNIKLKKAIVTLNTEQTLEACYDSANFPPAICNAIDRDPAGQVTFVRTGYANAASLKFEGLTAEIAYRREVAPDTTLGLSLNYLYLNKLETRVGSGDIDTGRGEIGDPKHSFTANINIDHGPVNFLWQTQYFGKSVWDADAAPNAYEYNGVGDWWLFNASLGFDVAKNFEMRVIVDNVFDKAPPFPAPAAGGTITYYSGILGRYFRVAGKVKF</sequence>
<keyword evidence="9" id="KW-1185">Reference proteome</keyword>
<comment type="caution">
    <text evidence="8">The sequence shown here is derived from an EMBL/GenBank/DDBJ whole genome shotgun (WGS) entry which is preliminary data.</text>
</comment>
<dbReference type="SUPFAM" id="SSF56935">
    <property type="entry name" value="Porins"/>
    <property type="match status" value="1"/>
</dbReference>
<evidence type="ECO:0000256" key="5">
    <source>
        <dbReference type="SAM" id="SignalP"/>
    </source>
</evidence>
<protein>
    <submittedName>
        <fullName evidence="8">TonB-dependent receptor</fullName>
    </submittedName>
</protein>
<keyword evidence="8" id="KW-0675">Receptor</keyword>
<keyword evidence="3" id="KW-0998">Cell outer membrane</keyword>
<evidence type="ECO:0000313" key="8">
    <source>
        <dbReference type="EMBL" id="GAA0866412.1"/>
    </source>
</evidence>
<evidence type="ECO:0000259" key="7">
    <source>
        <dbReference type="Pfam" id="PF07715"/>
    </source>
</evidence>
<feature type="chain" id="PRO_5047008205" evidence="5">
    <location>
        <begin position="30"/>
        <end position="1011"/>
    </location>
</feature>
<evidence type="ECO:0000313" key="9">
    <source>
        <dbReference type="Proteomes" id="UP001500738"/>
    </source>
</evidence>
<evidence type="ECO:0000256" key="1">
    <source>
        <dbReference type="ARBA" id="ARBA00004442"/>
    </source>
</evidence>
<feature type="domain" description="TonB-dependent receptor-like beta-barrel" evidence="6">
    <location>
        <begin position="437"/>
        <end position="976"/>
    </location>
</feature>
<evidence type="ECO:0000256" key="2">
    <source>
        <dbReference type="ARBA" id="ARBA00023136"/>
    </source>
</evidence>
<dbReference type="Proteomes" id="UP001500738">
    <property type="component" value="Unassembled WGS sequence"/>
</dbReference>
<keyword evidence="2 4" id="KW-0472">Membrane</keyword>
<dbReference type="Pfam" id="PF07715">
    <property type="entry name" value="Plug"/>
    <property type="match status" value="1"/>
</dbReference>
<feature type="signal peptide" evidence="5">
    <location>
        <begin position="1"/>
        <end position="29"/>
    </location>
</feature>
<organism evidence="8 9">
    <name type="scientific">Sphingopyxis soli</name>
    <dbReference type="NCBI Taxonomy" id="592051"/>
    <lineage>
        <taxon>Bacteria</taxon>
        <taxon>Pseudomonadati</taxon>
        <taxon>Pseudomonadota</taxon>
        <taxon>Alphaproteobacteria</taxon>
        <taxon>Sphingomonadales</taxon>
        <taxon>Sphingomonadaceae</taxon>
        <taxon>Sphingopyxis</taxon>
    </lineage>
</organism>
<dbReference type="Gene3D" id="2.170.130.10">
    <property type="entry name" value="TonB-dependent receptor, plug domain"/>
    <property type="match status" value="1"/>
</dbReference>